<dbReference type="AlphaFoldDB" id="A0A8H6PIZ6"/>
<gene>
    <name evidence="4" type="ORF">CNMCM5623_008123</name>
</gene>
<dbReference type="InterPro" id="IPR050789">
    <property type="entry name" value="Diverse_Enzym_Activities"/>
</dbReference>
<dbReference type="GO" id="GO:0016787">
    <property type="term" value="F:hydrolase activity"/>
    <property type="evidence" value="ECO:0007669"/>
    <property type="project" value="UniProtKB-KW"/>
</dbReference>
<feature type="domain" description="Beta-lactamase-related" evidence="3">
    <location>
        <begin position="24"/>
        <end position="309"/>
    </location>
</feature>
<dbReference type="SUPFAM" id="SSF56601">
    <property type="entry name" value="beta-lactamase/transpeptidase-like"/>
    <property type="match status" value="1"/>
</dbReference>
<dbReference type="InterPro" id="IPR001466">
    <property type="entry name" value="Beta-lactam-related"/>
</dbReference>
<dbReference type="PANTHER" id="PTHR43283:SF17">
    <property type="entry name" value="(LOVD), PUTATIVE (AFU_ORTHOLOGUE AFUA_5G00920)-RELATED"/>
    <property type="match status" value="1"/>
</dbReference>
<dbReference type="PANTHER" id="PTHR43283">
    <property type="entry name" value="BETA-LACTAMASE-RELATED"/>
    <property type="match status" value="1"/>
</dbReference>
<name>A0A8H6PIZ6_9EURO</name>
<evidence type="ECO:0000259" key="3">
    <source>
        <dbReference type="Pfam" id="PF00144"/>
    </source>
</evidence>
<sequence length="486" mass="53776">MDTILSKYYNKEPRPFHAGALTAYNAQGDVICSSIQGTQTADAAGPAVTEDSIFWVSSLTKVVTAVAVMIVVERGLISLDDDVGQVVPELAAPQVLSGFDEDGIVLDEDSRGMMESPLLTIFLLGKPIVYRTEKKLTLRHLLTHTSGFTYSVMSQNLQKWAAYHGRNIDHTQGTYESIAYPLVFEPGEDWRYGPGVDWAGRVVEVLSGKRLGEFVGENICGPLNLQSTTFHPETLPDFEKRKVEIALRDGDGTLTPTKEIFPLPTPDDLGGGSLYSTPREFTKFLSALLAGGQGVIKPESVDEIFRPQLPEAVRIRLNQQINMPEARAMKWSFTTGDQVDFGLAVAVTVGDVPDGRAKWHCLVGRAYQYSFLFSMALRRGIFPLYANIHHGIIARQHGLRRCPQPIASFSTHFAVANKQIGSHKGQSQDAPPEDPEIPSFSFDSLGLSKTTKTVVLVILGVFGTIESWFWVQTIWRWWKSDAEETK</sequence>
<dbReference type="Gene3D" id="3.40.710.10">
    <property type="entry name" value="DD-peptidase/beta-lactamase superfamily"/>
    <property type="match status" value="1"/>
</dbReference>
<protein>
    <recommendedName>
        <fullName evidence="3">Beta-lactamase-related domain-containing protein</fullName>
    </recommendedName>
</protein>
<evidence type="ECO:0000313" key="5">
    <source>
        <dbReference type="Proteomes" id="UP000654922"/>
    </source>
</evidence>
<dbReference type="OrthoDB" id="428260at2759"/>
<evidence type="ECO:0000313" key="4">
    <source>
        <dbReference type="EMBL" id="KAF7155581.1"/>
    </source>
</evidence>
<comment type="similarity">
    <text evidence="1">Belongs to the class-A beta-lactamase family.</text>
</comment>
<evidence type="ECO:0000256" key="1">
    <source>
        <dbReference type="ARBA" id="ARBA00009009"/>
    </source>
</evidence>
<keyword evidence="2" id="KW-0378">Hydrolase</keyword>
<dbReference type="InterPro" id="IPR012338">
    <property type="entry name" value="Beta-lactam/transpept-like"/>
</dbReference>
<comment type="caution">
    <text evidence="4">The sequence shown here is derived from an EMBL/GenBank/DDBJ whole genome shotgun (WGS) entry which is preliminary data.</text>
</comment>
<organism evidence="4 5">
    <name type="scientific">Aspergillus felis</name>
    <dbReference type="NCBI Taxonomy" id="1287682"/>
    <lineage>
        <taxon>Eukaryota</taxon>
        <taxon>Fungi</taxon>
        <taxon>Dikarya</taxon>
        <taxon>Ascomycota</taxon>
        <taxon>Pezizomycotina</taxon>
        <taxon>Eurotiomycetes</taxon>
        <taxon>Eurotiomycetidae</taxon>
        <taxon>Eurotiales</taxon>
        <taxon>Aspergillaceae</taxon>
        <taxon>Aspergillus</taxon>
        <taxon>Aspergillus subgen. Fumigati</taxon>
    </lineage>
</organism>
<accession>A0A8H6PIZ6</accession>
<evidence type="ECO:0000256" key="2">
    <source>
        <dbReference type="ARBA" id="ARBA00022801"/>
    </source>
</evidence>
<dbReference type="EMBL" id="JACBAE010001401">
    <property type="protein sequence ID" value="KAF7155581.1"/>
    <property type="molecule type" value="Genomic_DNA"/>
</dbReference>
<dbReference type="Pfam" id="PF00144">
    <property type="entry name" value="Beta-lactamase"/>
    <property type="match status" value="1"/>
</dbReference>
<dbReference type="Proteomes" id="UP000654922">
    <property type="component" value="Unassembled WGS sequence"/>
</dbReference>
<reference evidence="4" key="1">
    <citation type="submission" date="2020-06" db="EMBL/GenBank/DDBJ databases">
        <title>Draft genome sequences of strains closely related to Aspergillus parafelis and Aspergillus hiratsukae.</title>
        <authorList>
            <person name="Dos Santos R.A.C."/>
            <person name="Rivero-Menendez O."/>
            <person name="Steenwyk J.L."/>
            <person name="Mead M.E."/>
            <person name="Goldman G.H."/>
            <person name="Alastruey-Izquierdo A."/>
            <person name="Rokas A."/>
        </authorList>
    </citation>
    <scope>NUCLEOTIDE SEQUENCE</scope>
    <source>
        <strain evidence="4">CNM-CM5623</strain>
    </source>
</reference>
<proteinExistence type="inferred from homology"/>